<proteinExistence type="inferred from homology"/>
<feature type="domain" description="Transglycosylase SLT" evidence="3">
    <location>
        <begin position="44"/>
        <end position="151"/>
    </location>
</feature>
<organism evidence="4 5">
    <name type="scientific">Variimorphobacter saccharofermentans</name>
    <dbReference type="NCBI Taxonomy" id="2755051"/>
    <lineage>
        <taxon>Bacteria</taxon>
        <taxon>Bacillati</taxon>
        <taxon>Bacillota</taxon>
        <taxon>Clostridia</taxon>
        <taxon>Lachnospirales</taxon>
        <taxon>Lachnospiraceae</taxon>
        <taxon>Variimorphobacter</taxon>
    </lineage>
</organism>
<accession>A0A839K0M8</accession>
<gene>
    <name evidence="4" type="ORF">H0486_09995</name>
</gene>
<dbReference type="PROSITE" id="PS00922">
    <property type="entry name" value="TRANSGLYCOSYLASE"/>
    <property type="match status" value="1"/>
</dbReference>
<dbReference type="PANTHER" id="PTHR37423:SF2">
    <property type="entry name" value="MEMBRANE-BOUND LYTIC MUREIN TRANSGLYCOSYLASE C"/>
    <property type="match status" value="1"/>
</dbReference>
<dbReference type="Pfam" id="PF01464">
    <property type="entry name" value="SLT"/>
    <property type="match status" value="1"/>
</dbReference>
<evidence type="ECO:0000256" key="1">
    <source>
        <dbReference type="ARBA" id="ARBA00007734"/>
    </source>
</evidence>
<keyword evidence="5" id="KW-1185">Reference proteome</keyword>
<evidence type="ECO:0000313" key="4">
    <source>
        <dbReference type="EMBL" id="MBB2183210.1"/>
    </source>
</evidence>
<feature type="compositionally biased region" description="Polar residues" evidence="2">
    <location>
        <begin position="172"/>
        <end position="187"/>
    </location>
</feature>
<dbReference type="InterPro" id="IPR008258">
    <property type="entry name" value="Transglycosylase_SLT_dom_1"/>
</dbReference>
<comment type="caution">
    <text evidence="4">The sequence shown here is derived from an EMBL/GenBank/DDBJ whole genome shotgun (WGS) entry which is preliminary data.</text>
</comment>
<sequence>MAEVNAISNVDNKNVNISSGKKSSDISSDFSSFLGESKSLDAIFRQAAEKYNVPVELLKAIGKQESNFNAKAVSRCGAQGIMQLMPATAKELGVTDSFDAEQNIMGGAKYISGLLKKYNGDTKLALAAYNAGSGNVKKYGGIPPFEETQNYVKKVMQYMGQNLDSEISAASSKISTGQGTTNPSNAGNAYHTPTPIAVPVQNNVSMLLSSSILGDDSDIQFLEDLFSYDDYLKFLDLFLEEMDKNEKENDDESKSIYTAKELSYNVPIMNLIKNQNITNI</sequence>
<dbReference type="GO" id="GO:0016020">
    <property type="term" value="C:membrane"/>
    <property type="evidence" value="ECO:0007669"/>
    <property type="project" value="InterPro"/>
</dbReference>
<comment type="similarity">
    <text evidence="1">Belongs to the transglycosylase Slt family.</text>
</comment>
<reference evidence="4 5" key="1">
    <citation type="submission" date="2020-07" db="EMBL/GenBank/DDBJ databases">
        <title>Characterization and genome sequencing of isolate MD1, a novel member within the family Lachnospiraceae.</title>
        <authorList>
            <person name="Rettenmaier R."/>
            <person name="Di Bello L."/>
            <person name="Zinser C."/>
            <person name="Scheitz K."/>
            <person name="Liebl W."/>
            <person name="Zverlov V."/>
        </authorList>
    </citation>
    <scope>NUCLEOTIDE SEQUENCE [LARGE SCALE GENOMIC DNA]</scope>
    <source>
        <strain evidence="4 5">MD1</strain>
    </source>
</reference>
<feature type="region of interest" description="Disordered" evidence="2">
    <location>
        <begin position="172"/>
        <end position="191"/>
    </location>
</feature>
<evidence type="ECO:0000256" key="2">
    <source>
        <dbReference type="SAM" id="MobiDB-lite"/>
    </source>
</evidence>
<evidence type="ECO:0000259" key="3">
    <source>
        <dbReference type="Pfam" id="PF01464"/>
    </source>
</evidence>
<dbReference type="GO" id="GO:0008933">
    <property type="term" value="F:peptidoglycan lytic transglycosylase activity"/>
    <property type="evidence" value="ECO:0007669"/>
    <property type="project" value="InterPro"/>
</dbReference>
<name>A0A839K0M8_9FIRM</name>
<dbReference type="RefSeq" id="WP_228352889.1">
    <property type="nucleotide sequence ID" value="NZ_JACEGA010000001.1"/>
</dbReference>
<dbReference type="AlphaFoldDB" id="A0A839K0M8"/>
<evidence type="ECO:0000313" key="5">
    <source>
        <dbReference type="Proteomes" id="UP000574276"/>
    </source>
</evidence>
<dbReference type="Proteomes" id="UP000574276">
    <property type="component" value="Unassembled WGS sequence"/>
</dbReference>
<protein>
    <submittedName>
        <fullName evidence="4">Lytic transglycosylase domain-containing protein</fullName>
    </submittedName>
</protein>
<dbReference type="GO" id="GO:0000270">
    <property type="term" value="P:peptidoglycan metabolic process"/>
    <property type="evidence" value="ECO:0007669"/>
    <property type="project" value="InterPro"/>
</dbReference>
<dbReference type="Gene3D" id="1.10.530.10">
    <property type="match status" value="1"/>
</dbReference>
<dbReference type="CDD" id="cd00254">
    <property type="entry name" value="LT-like"/>
    <property type="match status" value="1"/>
</dbReference>
<dbReference type="SUPFAM" id="SSF53955">
    <property type="entry name" value="Lysozyme-like"/>
    <property type="match status" value="1"/>
</dbReference>
<dbReference type="InterPro" id="IPR023346">
    <property type="entry name" value="Lysozyme-like_dom_sf"/>
</dbReference>
<dbReference type="PANTHER" id="PTHR37423">
    <property type="entry name" value="SOLUBLE LYTIC MUREIN TRANSGLYCOSYLASE-RELATED"/>
    <property type="match status" value="1"/>
</dbReference>
<dbReference type="EMBL" id="JACEGA010000001">
    <property type="protein sequence ID" value="MBB2183210.1"/>
    <property type="molecule type" value="Genomic_DNA"/>
</dbReference>
<dbReference type="InterPro" id="IPR000189">
    <property type="entry name" value="Transglyc_AS"/>
</dbReference>